<dbReference type="EMBL" id="OC857338">
    <property type="protein sequence ID" value="CAD7625042.1"/>
    <property type="molecule type" value="Genomic_DNA"/>
</dbReference>
<evidence type="ECO:0000256" key="1">
    <source>
        <dbReference type="SAM" id="MobiDB-lite"/>
    </source>
</evidence>
<feature type="region of interest" description="Disordered" evidence="1">
    <location>
        <begin position="170"/>
        <end position="195"/>
    </location>
</feature>
<dbReference type="Proteomes" id="UP000759131">
    <property type="component" value="Unassembled WGS sequence"/>
</dbReference>
<sequence>MSDNCDQTPEGVTSGQQTVPILSEDNALDVELVADDTDEEFEEFWRAAQVIEVNGERHTIVSPALDPESGKLLLVVRSESGDQIALSAETLHAMAMKSREDNIQESVVSQSDETALTLASDMTSLTQSVSTSELSQMSSTSLAALPPIQMRTAATNVVQSMDAPIVSEEEYHSITTTPPFRPESDANSSADMYFN</sequence>
<organism evidence="2">
    <name type="scientific">Medioppia subpectinata</name>
    <dbReference type="NCBI Taxonomy" id="1979941"/>
    <lineage>
        <taxon>Eukaryota</taxon>
        <taxon>Metazoa</taxon>
        <taxon>Ecdysozoa</taxon>
        <taxon>Arthropoda</taxon>
        <taxon>Chelicerata</taxon>
        <taxon>Arachnida</taxon>
        <taxon>Acari</taxon>
        <taxon>Acariformes</taxon>
        <taxon>Sarcoptiformes</taxon>
        <taxon>Oribatida</taxon>
        <taxon>Brachypylina</taxon>
        <taxon>Oppioidea</taxon>
        <taxon>Oppiidae</taxon>
        <taxon>Medioppia</taxon>
    </lineage>
</organism>
<name>A0A7R9PYJ3_9ACAR</name>
<gene>
    <name evidence="2" type="ORF">OSB1V03_LOCUS5478</name>
</gene>
<accession>A0A7R9PYJ3</accession>
<evidence type="ECO:0000313" key="3">
    <source>
        <dbReference type="Proteomes" id="UP000759131"/>
    </source>
</evidence>
<evidence type="ECO:0000313" key="2">
    <source>
        <dbReference type="EMBL" id="CAD7625042.1"/>
    </source>
</evidence>
<feature type="compositionally biased region" description="Polar residues" evidence="1">
    <location>
        <begin position="185"/>
        <end position="195"/>
    </location>
</feature>
<dbReference type="EMBL" id="CAJPIZ010002763">
    <property type="protein sequence ID" value="CAG2105472.1"/>
    <property type="molecule type" value="Genomic_DNA"/>
</dbReference>
<keyword evidence="3" id="KW-1185">Reference proteome</keyword>
<dbReference type="AlphaFoldDB" id="A0A7R9PYJ3"/>
<reference evidence="2" key="1">
    <citation type="submission" date="2020-11" db="EMBL/GenBank/DDBJ databases">
        <authorList>
            <person name="Tran Van P."/>
        </authorList>
    </citation>
    <scope>NUCLEOTIDE SEQUENCE</scope>
</reference>
<protein>
    <submittedName>
        <fullName evidence="2">Uncharacterized protein</fullName>
    </submittedName>
</protein>
<proteinExistence type="predicted"/>